<dbReference type="EMBL" id="SRLO01000077">
    <property type="protein sequence ID" value="TNN78019.1"/>
    <property type="molecule type" value="Genomic_DNA"/>
</dbReference>
<proteinExistence type="predicted"/>
<sequence>MTSCTPASIPAPRTGVNTLPTGRISSDGSIFGSPARRSSVRRQFIPRCVDGQQLHPRARRHRLYGEDS</sequence>
<dbReference type="Proteomes" id="UP000314294">
    <property type="component" value="Unassembled WGS sequence"/>
</dbReference>
<accession>A0A4Z2IJ60</accession>
<evidence type="ECO:0000313" key="2">
    <source>
        <dbReference type="EMBL" id="TNN78019.1"/>
    </source>
</evidence>
<comment type="caution">
    <text evidence="2">The sequence shown here is derived from an EMBL/GenBank/DDBJ whole genome shotgun (WGS) entry which is preliminary data.</text>
</comment>
<gene>
    <name evidence="2" type="ORF">EYF80_011773</name>
</gene>
<feature type="compositionally biased region" description="Polar residues" evidence="1">
    <location>
        <begin position="15"/>
        <end position="28"/>
    </location>
</feature>
<dbReference type="AlphaFoldDB" id="A0A4Z2IJ60"/>
<reference evidence="2 3" key="1">
    <citation type="submission" date="2019-03" db="EMBL/GenBank/DDBJ databases">
        <title>First draft genome of Liparis tanakae, snailfish: a comprehensive survey of snailfish specific genes.</title>
        <authorList>
            <person name="Kim W."/>
            <person name="Song I."/>
            <person name="Jeong J.-H."/>
            <person name="Kim D."/>
            <person name="Kim S."/>
            <person name="Ryu S."/>
            <person name="Song J.Y."/>
            <person name="Lee S.K."/>
        </authorList>
    </citation>
    <scope>NUCLEOTIDE SEQUENCE [LARGE SCALE GENOMIC DNA]</scope>
    <source>
        <tissue evidence="2">Muscle</tissue>
    </source>
</reference>
<evidence type="ECO:0000256" key="1">
    <source>
        <dbReference type="SAM" id="MobiDB-lite"/>
    </source>
</evidence>
<keyword evidence="3" id="KW-1185">Reference proteome</keyword>
<protein>
    <submittedName>
        <fullName evidence="2">Uncharacterized protein</fullName>
    </submittedName>
</protein>
<organism evidence="2 3">
    <name type="scientific">Liparis tanakae</name>
    <name type="common">Tanaka's snailfish</name>
    <dbReference type="NCBI Taxonomy" id="230148"/>
    <lineage>
        <taxon>Eukaryota</taxon>
        <taxon>Metazoa</taxon>
        <taxon>Chordata</taxon>
        <taxon>Craniata</taxon>
        <taxon>Vertebrata</taxon>
        <taxon>Euteleostomi</taxon>
        <taxon>Actinopterygii</taxon>
        <taxon>Neopterygii</taxon>
        <taxon>Teleostei</taxon>
        <taxon>Neoteleostei</taxon>
        <taxon>Acanthomorphata</taxon>
        <taxon>Eupercaria</taxon>
        <taxon>Perciformes</taxon>
        <taxon>Cottioidei</taxon>
        <taxon>Cottales</taxon>
        <taxon>Liparidae</taxon>
        <taxon>Liparis</taxon>
    </lineage>
</organism>
<evidence type="ECO:0000313" key="3">
    <source>
        <dbReference type="Proteomes" id="UP000314294"/>
    </source>
</evidence>
<feature type="region of interest" description="Disordered" evidence="1">
    <location>
        <begin position="1"/>
        <end position="38"/>
    </location>
</feature>
<name>A0A4Z2IJ60_9TELE</name>